<feature type="compositionally biased region" description="Acidic residues" evidence="6">
    <location>
        <begin position="32"/>
        <end position="58"/>
    </location>
</feature>
<dbReference type="Gene3D" id="1.10.10.60">
    <property type="entry name" value="Homeodomain-like"/>
    <property type="match status" value="1"/>
</dbReference>
<dbReference type="PROSITE" id="PS51293">
    <property type="entry name" value="SANT"/>
    <property type="match status" value="1"/>
</dbReference>
<dbReference type="GeneID" id="136824093"/>
<feature type="region of interest" description="Disordered" evidence="6">
    <location>
        <begin position="358"/>
        <end position="387"/>
    </location>
</feature>
<feature type="region of interest" description="Disordered" evidence="6">
    <location>
        <begin position="1"/>
        <end position="58"/>
    </location>
</feature>
<dbReference type="CDD" id="cd11661">
    <property type="entry name" value="SANT_MTA3_like"/>
    <property type="match status" value="1"/>
</dbReference>
<evidence type="ECO:0000256" key="2">
    <source>
        <dbReference type="ARBA" id="ARBA00022491"/>
    </source>
</evidence>
<evidence type="ECO:0000259" key="8">
    <source>
        <dbReference type="PROSITE" id="PS51293"/>
    </source>
</evidence>
<sequence length="446" mass="51244">MAENVIKQQIPSLKNETKEENDKEFELTAEMMIDEEDYEGTIDEEEDMDDEDDDEDELADLQKEGDMPIEQLLAMYYQNGDQEAATTEPTTQPTVKTEQSGEGTTIENTNNGDVGENQMNGNIDESDDPFQNQRITRGLAALNSQYFDEDYSSDEDYQPTDPPIDDWKKEIQIGDNHQAEVDEGLTVYSKDEKTLDAGDKLLWTPSVISPEKLTSYLDLVYKLSEFGSQRSDRDDEQALFTLLQTRDVSAALKKRHEQDRQPPDVSLWSEEECQNFEQGLRVFGKDFRLIQKNKVQTRTVGEIVQFYYLWKKTERHDAFVTQTKLGRRKYTLPGIADMMGRFMEESDPLFTNQPISPTGDENHSTTHSNHYSNHTTIQDGAQSYNNTNNINNVQIKTEQHLTDYQHQKENQYGRSSYAPNYAQSVSQSRAADESWRTTQSPISMTN</sequence>
<evidence type="ECO:0000256" key="6">
    <source>
        <dbReference type="SAM" id="MobiDB-lite"/>
    </source>
</evidence>
<dbReference type="Gene3D" id="4.10.1240.50">
    <property type="match status" value="1"/>
</dbReference>
<feature type="region of interest" description="Disordered" evidence="6">
    <location>
        <begin position="80"/>
        <end position="116"/>
    </location>
</feature>
<dbReference type="FunFam" id="1.10.10.60:FF:000025">
    <property type="entry name" value="Mesoderm induction early response 1, transcriptional regulator"/>
    <property type="match status" value="1"/>
</dbReference>
<dbReference type="GO" id="GO:0005654">
    <property type="term" value="C:nucleoplasm"/>
    <property type="evidence" value="ECO:0007669"/>
    <property type="project" value="TreeGrafter"/>
</dbReference>
<feature type="domain" description="ELM2" evidence="7">
    <location>
        <begin position="169"/>
        <end position="260"/>
    </location>
</feature>
<feature type="compositionally biased region" description="Basic and acidic residues" evidence="6">
    <location>
        <begin position="15"/>
        <end position="26"/>
    </location>
</feature>
<keyword evidence="4" id="KW-0804">Transcription</keyword>
<feature type="compositionally biased region" description="Low complexity" evidence="6">
    <location>
        <begin position="365"/>
        <end position="376"/>
    </location>
</feature>
<dbReference type="SMART" id="SM01189">
    <property type="entry name" value="ELM2"/>
    <property type="match status" value="1"/>
</dbReference>
<reference evidence="9" key="1">
    <citation type="submission" date="2021-01" db="UniProtKB">
        <authorList>
            <consortium name="EnsemblMetazoa"/>
        </authorList>
    </citation>
    <scope>IDENTIFICATION</scope>
</reference>
<dbReference type="PANTHER" id="PTHR10865:SF28">
    <property type="entry name" value="ELM2 DOMAIN-CONTAINING PROTEIN"/>
    <property type="match status" value="1"/>
</dbReference>
<feature type="domain" description="SANT" evidence="8">
    <location>
        <begin position="268"/>
        <end position="315"/>
    </location>
</feature>
<evidence type="ECO:0000256" key="5">
    <source>
        <dbReference type="ARBA" id="ARBA00023242"/>
    </source>
</evidence>
<dbReference type="GO" id="GO:0000122">
    <property type="term" value="P:negative regulation of transcription by RNA polymerase II"/>
    <property type="evidence" value="ECO:0007669"/>
    <property type="project" value="TreeGrafter"/>
</dbReference>
<name>A0A7M5XJ21_9CNID</name>
<dbReference type="InterPro" id="IPR001005">
    <property type="entry name" value="SANT/Myb"/>
</dbReference>
<evidence type="ECO:0000313" key="10">
    <source>
        <dbReference type="Proteomes" id="UP000594262"/>
    </source>
</evidence>
<evidence type="ECO:0000256" key="4">
    <source>
        <dbReference type="ARBA" id="ARBA00023163"/>
    </source>
</evidence>
<evidence type="ECO:0000256" key="1">
    <source>
        <dbReference type="ARBA" id="ARBA00004123"/>
    </source>
</evidence>
<keyword evidence="5" id="KW-0539">Nucleus</keyword>
<evidence type="ECO:0000259" key="7">
    <source>
        <dbReference type="PROSITE" id="PS51156"/>
    </source>
</evidence>
<evidence type="ECO:0008006" key="11">
    <source>
        <dbReference type="Google" id="ProtNLM"/>
    </source>
</evidence>
<proteinExistence type="predicted"/>
<dbReference type="AlphaFoldDB" id="A0A7M5XJ21"/>
<dbReference type="GO" id="GO:0003714">
    <property type="term" value="F:transcription corepressor activity"/>
    <property type="evidence" value="ECO:0007669"/>
    <property type="project" value="TreeGrafter"/>
</dbReference>
<dbReference type="InterPro" id="IPR000949">
    <property type="entry name" value="ELM2_dom"/>
</dbReference>
<keyword evidence="3" id="KW-0805">Transcription regulation</keyword>
<protein>
    <recommendedName>
        <fullName evidence="11">Mesoderm induction early response protein 1</fullName>
    </recommendedName>
</protein>
<keyword evidence="2" id="KW-0678">Repressor</keyword>
<dbReference type="InterPro" id="IPR017884">
    <property type="entry name" value="SANT_dom"/>
</dbReference>
<comment type="subcellular location">
    <subcellularLocation>
        <location evidence="1">Nucleus</location>
    </subcellularLocation>
</comment>
<evidence type="ECO:0000256" key="3">
    <source>
        <dbReference type="ARBA" id="ARBA00023015"/>
    </source>
</evidence>
<feature type="compositionally biased region" description="Polar residues" evidence="6">
    <location>
        <begin position="1"/>
        <end position="14"/>
    </location>
</feature>
<dbReference type="Pfam" id="PF01448">
    <property type="entry name" value="ELM2"/>
    <property type="match status" value="1"/>
</dbReference>
<feature type="region of interest" description="Disordered" evidence="6">
    <location>
        <begin position="421"/>
        <end position="446"/>
    </location>
</feature>
<dbReference type="InterPro" id="IPR009057">
    <property type="entry name" value="Homeodomain-like_sf"/>
</dbReference>
<dbReference type="SUPFAM" id="SSF46689">
    <property type="entry name" value="Homeodomain-like"/>
    <property type="match status" value="1"/>
</dbReference>
<dbReference type="PROSITE" id="PS51156">
    <property type="entry name" value="ELM2"/>
    <property type="match status" value="1"/>
</dbReference>
<feature type="compositionally biased region" description="Low complexity" evidence="6">
    <location>
        <begin position="82"/>
        <end position="94"/>
    </location>
</feature>
<dbReference type="RefSeq" id="XP_066936355.1">
    <property type="nucleotide sequence ID" value="XM_067080254.1"/>
</dbReference>
<dbReference type="OrthoDB" id="5971449at2759"/>
<dbReference type="PANTHER" id="PTHR10865">
    <property type="entry name" value="METASTASIS-ASSOCIATED PROTEIN AND MESODERM INDUCTION EARLY RESPONSE PROTEIN"/>
    <property type="match status" value="1"/>
</dbReference>
<keyword evidence="10" id="KW-1185">Reference proteome</keyword>
<dbReference type="EnsemblMetazoa" id="CLYHEMT024400.1">
    <property type="protein sequence ID" value="CLYHEMP024400.1"/>
    <property type="gene ID" value="CLYHEMG024400"/>
</dbReference>
<feature type="compositionally biased region" description="Polar residues" evidence="6">
    <location>
        <begin position="95"/>
        <end position="116"/>
    </location>
</feature>
<dbReference type="Proteomes" id="UP000594262">
    <property type="component" value="Unplaced"/>
</dbReference>
<dbReference type="GO" id="GO:0042826">
    <property type="term" value="F:histone deacetylase binding"/>
    <property type="evidence" value="ECO:0007669"/>
    <property type="project" value="TreeGrafter"/>
</dbReference>
<dbReference type="InterPro" id="IPR040138">
    <property type="entry name" value="MIER/MTA"/>
</dbReference>
<organism evidence="9 10">
    <name type="scientific">Clytia hemisphaerica</name>
    <dbReference type="NCBI Taxonomy" id="252671"/>
    <lineage>
        <taxon>Eukaryota</taxon>
        <taxon>Metazoa</taxon>
        <taxon>Cnidaria</taxon>
        <taxon>Hydrozoa</taxon>
        <taxon>Hydroidolina</taxon>
        <taxon>Leptothecata</taxon>
        <taxon>Obeliida</taxon>
        <taxon>Clytiidae</taxon>
        <taxon>Clytia</taxon>
    </lineage>
</organism>
<feature type="compositionally biased region" description="Polar residues" evidence="6">
    <location>
        <begin position="436"/>
        <end position="446"/>
    </location>
</feature>
<accession>A0A7M5XJ21</accession>
<dbReference type="SMART" id="SM00717">
    <property type="entry name" value="SANT"/>
    <property type="match status" value="1"/>
</dbReference>
<evidence type="ECO:0000313" key="9">
    <source>
        <dbReference type="EnsemblMetazoa" id="CLYHEMP024400.1"/>
    </source>
</evidence>
<dbReference type="GO" id="GO:0032991">
    <property type="term" value="C:protein-containing complex"/>
    <property type="evidence" value="ECO:0007669"/>
    <property type="project" value="UniProtKB-ARBA"/>
</dbReference>